<evidence type="ECO:0000313" key="2">
    <source>
        <dbReference type="EMBL" id="CAA9308418.1"/>
    </source>
</evidence>
<evidence type="ECO:0000256" key="1">
    <source>
        <dbReference type="SAM" id="MobiDB-lite"/>
    </source>
</evidence>
<sequence>GTLCAQPSHAAEVRRRTVGRQTGRLAQSVPNVQHL</sequence>
<dbReference type="AlphaFoldDB" id="A0A6J4KKA7"/>
<dbReference type="EMBL" id="CADCTR010001708">
    <property type="protein sequence ID" value="CAA9308418.1"/>
    <property type="molecule type" value="Genomic_DNA"/>
</dbReference>
<organism evidence="2">
    <name type="scientific">uncultured Chloroflexia bacterium</name>
    <dbReference type="NCBI Taxonomy" id="1672391"/>
    <lineage>
        <taxon>Bacteria</taxon>
        <taxon>Bacillati</taxon>
        <taxon>Chloroflexota</taxon>
        <taxon>Chloroflexia</taxon>
        <taxon>environmental samples</taxon>
    </lineage>
</organism>
<accession>A0A6J4KKA7</accession>
<reference evidence="2" key="1">
    <citation type="submission" date="2020-02" db="EMBL/GenBank/DDBJ databases">
        <authorList>
            <person name="Meier V. D."/>
        </authorList>
    </citation>
    <scope>NUCLEOTIDE SEQUENCE</scope>
    <source>
        <strain evidence="2">AVDCRST_MAG93</strain>
    </source>
</reference>
<feature type="non-terminal residue" evidence="2">
    <location>
        <position position="35"/>
    </location>
</feature>
<protein>
    <submittedName>
        <fullName evidence="2">Uncharacterized protein</fullName>
    </submittedName>
</protein>
<feature type="region of interest" description="Disordered" evidence="1">
    <location>
        <begin position="1"/>
        <end position="35"/>
    </location>
</feature>
<gene>
    <name evidence="2" type="ORF">AVDCRST_MAG93-5062</name>
</gene>
<name>A0A6J4KKA7_9CHLR</name>
<proteinExistence type="predicted"/>
<feature type="non-terminal residue" evidence="2">
    <location>
        <position position="1"/>
    </location>
</feature>